<dbReference type="RefSeq" id="WP_338363651.1">
    <property type="nucleotide sequence ID" value="NZ_CAWVOK010000009.1"/>
</dbReference>
<protein>
    <recommendedName>
        <fullName evidence="3 10">Transketolase</fullName>
        <ecNumber evidence="3 10">2.2.1.1</ecNumber>
    </recommendedName>
</protein>
<dbReference type="Proteomes" id="UP001314181">
    <property type="component" value="Unassembled WGS sequence"/>
</dbReference>
<dbReference type="EC" id="2.2.1.1" evidence="3 10"/>
<sequence length="663" mass="72963">MNVSQNLMANAIRFLSVDAIQKANSGHPGMPMGIADVVSILFSKFIKIYPNDPLWPNRDRFVLSAGHGSMVLYSVMWLMGFLEPSLDDIKNFRNLHSKAPGHPEFGLTSGIDATTGPLGQGFANAVGMAIAERAMHTRFGFIDHYVYSIVGDGCLMEGISHESASLAGHLGLNNLIVFFDNNGISIDGSTELTISDDYEQRFLSYNWHVLKVDGHNYEEISIAIKQAQLSDKPTIIICDTIIAYGSPNKANSAAAHGSPIGIDELVAMRKNLSWPYEPFEIPDKILTAWRNAGKRCEQDYLEWHKVFKNHSLKNDFEHFLSKSDLQGQKIDNVLHNLKKIYAHSQPAEATRKSSGAILANLNEVVANFIGGSADLSISNCTITPGSKPITKDDFSGNYIHYGIREHAMAAIMNGLAFYGGFVPYGGTFLVFSDYCRPSIRLSAMVGLQVIYVMTHDSIGVGEDGPTHQPVEHLASLRAIPNLFVFRPADASETVDCWRMAMSFPHSPSVIVLSRQSVNHLSVNTSDNMVSKGMYVVYGNAGSNKIDVVLFASGSDVSIAISVADVLKKQKDLSVWVISCPCLELFNYNDISYRERIVGSGSSLQVVIESASSFGWGHYVKKDAIFCCVDRFGVSAPADKIYNYFQITTDKIVGKIMQRFHGKH</sequence>
<dbReference type="PANTHER" id="PTHR43522:SF2">
    <property type="entry name" value="TRANSKETOLASE 1-RELATED"/>
    <property type="match status" value="1"/>
</dbReference>
<comment type="cofactor">
    <cofactor evidence="11">
        <name>thiamine diphosphate</name>
        <dbReference type="ChEBI" id="CHEBI:58937"/>
    </cofactor>
    <text evidence="11">Binds 1 thiamine pyrophosphate per subunit.</text>
</comment>
<dbReference type="SMART" id="SM00861">
    <property type="entry name" value="Transket_pyr"/>
    <property type="match status" value="1"/>
</dbReference>
<keyword evidence="6 11" id="KW-0106">Calcium</keyword>
<dbReference type="CDD" id="cd02012">
    <property type="entry name" value="TPP_TK"/>
    <property type="match status" value="1"/>
</dbReference>
<dbReference type="SUPFAM" id="SSF52518">
    <property type="entry name" value="Thiamin diphosphate-binding fold (THDP-binding)"/>
    <property type="match status" value="2"/>
</dbReference>
<evidence type="ECO:0000313" key="13">
    <source>
        <dbReference type="EMBL" id="CAK8162541.1"/>
    </source>
</evidence>
<evidence type="ECO:0000256" key="1">
    <source>
        <dbReference type="ARBA" id="ARBA00007131"/>
    </source>
</evidence>
<evidence type="ECO:0000256" key="5">
    <source>
        <dbReference type="ARBA" id="ARBA00022723"/>
    </source>
</evidence>
<keyword evidence="4 11" id="KW-0808">Transferase</keyword>
<dbReference type="EMBL" id="CAWVOK010000009">
    <property type="protein sequence ID" value="CAK8162541.1"/>
    <property type="molecule type" value="Genomic_DNA"/>
</dbReference>
<organism evidence="13 14">
    <name type="scientific">Candidatus Xenohaliotis californiensis</name>
    <dbReference type="NCBI Taxonomy" id="84677"/>
    <lineage>
        <taxon>Bacteria</taxon>
        <taxon>Pseudomonadati</taxon>
        <taxon>Pseudomonadota</taxon>
        <taxon>Alphaproteobacteria</taxon>
        <taxon>Rickettsiales</taxon>
        <taxon>Anaplasmataceae</taxon>
        <taxon>Candidatus Xenohaliotis</taxon>
    </lineage>
</organism>
<dbReference type="GO" id="GO:0004802">
    <property type="term" value="F:transketolase activity"/>
    <property type="evidence" value="ECO:0007669"/>
    <property type="project" value="UniProtKB-EC"/>
</dbReference>
<dbReference type="NCBIfam" id="TIGR00232">
    <property type="entry name" value="tktlase_bact"/>
    <property type="match status" value="1"/>
</dbReference>
<dbReference type="InterPro" id="IPR029061">
    <property type="entry name" value="THDP-binding"/>
</dbReference>
<comment type="function">
    <text evidence="11">Catalyzes the transfer of a two-carbon ketol group from a ketose donor to an aldose acceptor, via a covalent intermediate with the cofactor thiamine pyrophosphate.</text>
</comment>
<name>A0ABP0ES21_9RICK</name>
<evidence type="ECO:0000256" key="10">
    <source>
        <dbReference type="NCBIfam" id="TIGR00232"/>
    </source>
</evidence>
<dbReference type="InterPro" id="IPR005474">
    <property type="entry name" value="Transketolase_N"/>
</dbReference>
<dbReference type="InterPro" id="IPR049557">
    <property type="entry name" value="Transketolase_CS"/>
</dbReference>
<gene>
    <name evidence="13" type="primary">cbbT</name>
    <name evidence="13" type="ORF">CAXC1_180049</name>
</gene>
<feature type="domain" description="Transketolase-like pyrimidine-binding" evidence="12">
    <location>
        <begin position="348"/>
        <end position="519"/>
    </location>
</feature>
<dbReference type="Gene3D" id="3.40.50.920">
    <property type="match status" value="1"/>
</dbReference>
<evidence type="ECO:0000256" key="7">
    <source>
        <dbReference type="ARBA" id="ARBA00022842"/>
    </source>
</evidence>
<comment type="caution">
    <text evidence="13">The sequence shown here is derived from an EMBL/GenBank/DDBJ whole genome shotgun (WGS) entry which is preliminary data.</text>
</comment>
<keyword evidence="8 11" id="KW-0786">Thiamine pyrophosphate</keyword>
<dbReference type="Pfam" id="PF22613">
    <property type="entry name" value="Transketolase_C_1"/>
    <property type="match status" value="1"/>
</dbReference>
<dbReference type="CDD" id="cd07033">
    <property type="entry name" value="TPP_PYR_DXS_TK_like"/>
    <property type="match status" value="1"/>
</dbReference>
<dbReference type="Pfam" id="PF02779">
    <property type="entry name" value="Transket_pyr"/>
    <property type="match status" value="1"/>
</dbReference>
<evidence type="ECO:0000259" key="12">
    <source>
        <dbReference type="SMART" id="SM00861"/>
    </source>
</evidence>
<keyword evidence="14" id="KW-1185">Reference proteome</keyword>
<dbReference type="PANTHER" id="PTHR43522">
    <property type="entry name" value="TRANSKETOLASE"/>
    <property type="match status" value="1"/>
</dbReference>
<dbReference type="InterPro" id="IPR020826">
    <property type="entry name" value="Transketolase_BS"/>
</dbReference>
<dbReference type="InterPro" id="IPR005475">
    <property type="entry name" value="Transketolase-like_Pyr-bd"/>
</dbReference>
<dbReference type="InterPro" id="IPR005478">
    <property type="entry name" value="Transketolase_bac-like"/>
</dbReference>
<dbReference type="SUPFAM" id="SSF52922">
    <property type="entry name" value="TK C-terminal domain-like"/>
    <property type="match status" value="1"/>
</dbReference>
<comment type="similarity">
    <text evidence="1 11">Belongs to the transketolase family.</text>
</comment>
<dbReference type="Gene3D" id="3.40.50.970">
    <property type="match status" value="2"/>
</dbReference>
<evidence type="ECO:0000313" key="14">
    <source>
        <dbReference type="Proteomes" id="UP001314181"/>
    </source>
</evidence>
<dbReference type="InterPro" id="IPR033247">
    <property type="entry name" value="Transketolase_fam"/>
</dbReference>
<reference evidence="13 14" key="1">
    <citation type="submission" date="2024-01" db="EMBL/GenBank/DDBJ databases">
        <authorList>
            <person name="Kunselman E."/>
        </authorList>
    </citation>
    <scope>NUCLEOTIDE SEQUENCE [LARGE SCALE GENOMIC DNA]</scope>
    <source>
        <strain evidence="13">2 abalone samples</strain>
    </source>
</reference>
<comment type="catalytic activity">
    <reaction evidence="9 11">
        <text>D-sedoheptulose 7-phosphate + D-glyceraldehyde 3-phosphate = aldehydo-D-ribose 5-phosphate + D-xylulose 5-phosphate</text>
        <dbReference type="Rhea" id="RHEA:10508"/>
        <dbReference type="ChEBI" id="CHEBI:57483"/>
        <dbReference type="ChEBI" id="CHEBI:57737"/>
        <dbReference type="ChEBI" id="CHEBI:58273"/>
        <dbReference type="ChEBI" id="CHEBI:59776"/>
        <dbReference type="EC" id="2.2.1.1"/>
    </reaction>
</comment>
<evidence type="ECO:0000256" key="4">
    <source>
        <dbReference type="ARBA" id="ARBA00022679"/>
    </source>
</evidence>
<keyword evidence="7 11" id="KW-0460">Magnesium</keyword>
<dbReference type="PROSITE" id="PS00801">
    <property type="entry name" value="TRANSKETOLASE_1"/>
    <property type="match status" value="1"/>
</dbReference>
<comment type="subunit">
    <text evidence="2 11">Homodimer.</text>
</comment>
<dbReference type="PROSITE" id="PS00802">
    <property type="entry name" value="TRANSKETOLASE_2"/>
    <property type="match status" value="1"/>
</dbReference>
<evidence type="ECO:0000256" key="3">
    <source>
        <dbReference type="ARBA" id="ARBA00013152"/>
    </source>
</evidence>
<evidence type="ECO:0000256" key="6">
    <source>
        <dbReference type="ARBA" id="ARBA00022837"/>
    </source>
</evidence>
<evidence type="ECO:0000256" key="9">
    <source>
        <dbReference type="ARBA" id="ARBA00049473"/>
    </source>
</evidence>
<evidence type="ECO:0000256" key="11">
    <source>
        <dbReference type="RuleBase" id="RU004996"/>
    </source>
</evidence>
<accession>A0ABP0ES21</accession>
<keyword evidence="5 11" id="KW-0479">Metal-binding</keyword>
<comment type="cofactor">
    <cofactor evidence="11">
        <name>Mg(2+)</name>
        <dbReference type="ChEBI" id="CHEBI:18420"/>
    </cofactor>
    <cofactor evidence="11">
        <name>Ca(2+)</name>
        <dbReference type="ChEBI" id="CHEBI:29108"/>
    </cofactor>
    <cofactor evidence="11">
        <name>Mn(2+)</name>
        <dbReference type="ChEBI" id="CHEBI:29035"/>
    </cofactor>
    <cofactor evidence="11">
        <name>Co(2+)</name>
        <dbReference type="ChEBI" id="CHEBI:48828"/>
    </cofactor>
    <text evidence="11">Binds 1 Mg(2+) ion per subunit. Can also utilize other divalent metal cations, such as Ca(2+), Mn(2+) and Co(2+).</text>
</comment>
<dbReference type="InterPro" id="IPR055152">
    <property type="entry name" value="Transketolase-like_C_2"/>
</dbReference>
<proteinExistence type="inferred from homology"/>
<evidence type="ECO:0000256" key="2">
    <source>
        <dbReference type="ARBA" id="ARBA00011738"/>
    </source>
</evidence>
<dbReference type="Pfam" id="PF00456">
    <property type="entry name" value="Transketolase_N"/>
    <property type="match status" value="1"/>
</dbReference>
<dbReference type="InterPro" id="IPR009014">
    <property type="entry name" value="Transketo_C/PFOR_II"/>
</dbReference>
<evidence type="ECO:0000256" key="8">
    <source>
        <dbReference type="ARBA" id="ARBA00023052"/>
    </source>
</evidence>